<accession>A0A839QHB3</accession>
<comment type="caution">
    <text evidence="1">The sequence shown here is derived from an EMBL/GenBank/DDBJ whole genome shotgun (WGS) entry which is preliminary data.</text>
</comment>
<name>A0A839QHB3_9MICC</name>
<evidence type="ECO:0000313" key="2">
    <source>
        <dbReference type="Proteomes" id="UP000523000"/>
    </source>
</evidence>
<evidence type="ECO:0000313" key="1">
    <source>
        <dbReference type="EMBL" id="MBB2993865.1"/>
    </source>
</evidence>
<sequence>MADFVPVVAAAQAPVRWPTILVLDSKTFWWHAAGEFTDRTALYTVLAAYGYDRNGKNGQLWRLEAHPARTTAAWGEFLDRFPGTPLSIVADEDPGIRAAIIKRWGALFWLERYHACEHHLYASGRATLERTVGSGVLRELFHGALNDIHRWDAFETAVQESGLLAIQTWVGGHGQQIRRQAGRREAIAPIYTNGALESVFVRVKKCIGDRALSLRNRARLNLLLELMRLRELRADNAGDYAMAIRAHLLANQGHPQRRYRDICDRRVTPDGRKAENSLWSAAAQLRLQARAEVKAAARRRIADGPSATEIDGSISLES</sequence>
<gene>
    <name evidence="1" type="ORF">E9229_000056</name>
</gene>
<dbReference type="EMBL" id="JACHVS010000001">
    <property type="protein sequence ID" value="MBB2993865.1"/>
    <property type="molecule type" value="Genomic_DNA"/>
</dbReference>
<keyword evidence="2" id="KW-1185">Reference proteome</keyword>
<dbReference type="RefSeq" id="WP_183509217.1">
    <property type="nucleotide sequence ID" value="NZ_JACHVS010000001.1"/>
</dbReference>
<dbReference type="Proteomes" id="UP000523000">
    <property type="component" value="Unassembled WGS sequence"/>
</dbReference>
<proteinExistence type="predicted"/>
<evidence type="ECO:0008006" key="3">
    <source>
        <dbReference type="Google" id="ProtNLM"/>
    </source>
</evidence>
<reference evidence="1 2" key="1">
    <citation type="submission" date="2020-08" db="EMBL/GenBank/DDBJ databases">
        <title>Sequencing the genomes of 1000 actinobacteria strains.</title>
        <authorList>
            <person name="Klenk H.-P."/>
        </authorList>
    </citation>
    <scope>NUCLEOTIDE SEQUENCE [LARGE SCALE GENOMIC DNA]</scope>
    <source>
        <strain evidence="1 2">DSM 22826</strain>
    </source>
</reference>
<protein>
    <recommendedName>
        <fullName evidence="3">Transposase</fullName>
    </recommendedName>
</protein>
<dbReference type="AlphaFoldDB" id="A0A839QHB3"/>
<organism evidence="1 2">
    <name type="scientific">Paeniglutamicibacter cryotolerans</name>
    <dbReference type="NCBI Taxonomy" id="670079"/>
    <lineage>
        <taxon>Bacteria</taxon>
        <taxon>Bacillati</taxon>
        <taxon>Actinomycetota</taxon>
        <taxon>Actinomycetes</taxon>
        <taxon>Micrococcales</taxon>
        <taxon>Micrococcaceae</taxon>
        <taxon>Paeniglutamicibacter</taxon>
    </lineage>
</organism>